<keyword evidence="1" id="KW-0732">Signal</keyword>
<feature type="signal peptide" evidence="1">
    <location>
        <begin position="1"/>
        <end position="22"/>
    </location>
</feature>
<evidence type="ECO:0000313" key="2">
    <source>
        <dbReference type="EMBL" id="HJG89116.1"/>
    </source>
</evidence>
<evidence type="ECO:0000256" key="1">
    <source>
        <dbReference type="SAM" id="SignalP"/>
    </source>
</evidence>
<reference evidence="2" key="1">
    <citation type="journal article" date="2021" name="PeerJ">
        <title>Extensive microbial diversity within the chicken gut microbiome revealed by metagenomics and culture.</title>
        <authorList>
            <person name="Gilroy R."/>
            <person name="Ravi A."/>
            <person name="Getino M."/>
            <person name="Pursley I."/>
            <person name="Horton D.L."/>
            <person name="Alikhan N.F."/>
            <person name="Baker D."/>
            <person name="Gharbi K."/>
            <person name="Hall N."/>
            <person name="Watson M."/>
            <person name="Adriaenssens E.M."/>
            <person name="Foster-Nyarko E."/>
            <person name="Jarju S."/>
            <person name="Secka A."/>
            <person name="Antonio M."/>
            <person name="Oren A."/>
            <person name="Chaudhuri R.R."/>
            <person name="La Ragione R."/>
            <person name="Hildebrand F."/>
            <person name="Pallen M.J."/>
        </authorList>
    </citation>
    <scope>NUCLEOTIDE SEQUENCE</scope>
    <source>
        <strain evidence="2">CHK121-7720</strain>
    </source>
</reference>
<organism evidence="2 3">
    <name type="scientific">Barnesiella viscericola</name>
    <dbReference type="NCBI Taxonomy" id="397865"/>
    <lineage>
        <taxon>Bacteria</taxon>
        <taxon>Pseudomonadati</taxon>
        <taxon>Bacteroidota</taxon>
        <taxon>Bacteroidia</taxon>
        <taxon>Bacteroidales</taxon>
        <taxon>Barnesiellaceae</taxon>
        <taxon>Barnesiella</taxon>
    </lineage>
</organism>
<name>A0A921MS63_9BACT</name>
<dbReference type="EMBL" id="DYUD01000021">
    <property type="protein sequence ID" value="HJG89116.1"/>
    <property type="molecule type" value="Genomic_DNA"/>
</dbReference>
<dbReference type="Proteomes" id="UP000757103">
    <property type="component" value="Unassembled WGS sequence"/>
</dbReference>
<gene>
    <name evidence="2" type="ORF">K8U91_06560</name>
</gene>
<comment type="caution">
    <text evidence="2">The sequence shown here is derived from an EMBL/GenBank/DDBJ whole genome shotgun (WGS) entry which is preliminary data.</text>
</comment>
<reference evidence="2" key="2">
    <citation type="submission" date="2021-09" db="EMBL/GenBank/DDBJ databases">
        <authorList>
            <person name="Gilroy R."/>
        </authorList>
    </citation>
    <scope>NUCLEOTIDE SEQUENCE</scope>
    <source>
        <strain evidence="2">CHK121-7720</strain>
    </source>
</reference>
<feature type="chain" id="PRO_5037136496" evidence="1">
    <location>
        <begin position="23"/>
        <end position="151"/>
    </location>
</feature>
<proteinExistence type="predicted"/>
<sequence length="151" mass="17132">MRLIVRNFLLLLSLAVAFGLRGQDKVTYVSDGTGTISLRVLSYGKKSKEAMNNAEKVAIQTILFRGIPGSNQVEYPLVGVNEKAIQEQHGAYFKELFDKERYHSFIISNVPISQFEKDATKKKRIIVDVKVNIRALRLDLEQNGIIRKFGF</sequence>
<evidence type="ECO:0000313" key="3">
    <source>
        <dbReference type="Proteomes" id="UP000757103"/>
    </source>
</evidence>
<accession>A0A921MS63</accession>
<dbReference type="AlphaFoldDB" id="A0A921MS63"/>
<dbReference type="RefSeq" id="WP_272961158.1">
    <property type="nucleotide sequence ID" value="NZ_CAKMIC010000020.1"/>
</dbReference>
<protein>
    <submittedName>
        <fullName evidence="2">Uncharacterized protein</fullName>
    </submittedName>
</protein>